<dbReference type="InterPro" id="IPR051601">
    <property type="entry name" value="Serine_prot/Carboxylest_S33"/>
</dbReference>
<evidence type="ECO:0000256" key="3">
    <source>
        <dbReference type="SAM" id="SignalP"/>
    </source>
</evidence>
<keyword evidence="2" id="KW-0378">Hydrolase</keyword>
<dbReference type="SUPFAM" id="SSF53474">
    <property type="entry name" value="alpha/beta-Hydrolases"/>
    <property type="match status" value="2"/>
</dbReference>
<dbReference type="Pfam" id="PF00561">
    <property type="entry name" value="Abhydrolase_1"/>
    <property type="match status" value="1"/>
</dbReference>
<dbReference type="InterPro" id="IPR000073">
    <property type="entry name" value="AB_hydrolase_1"/>
</dbReference>
<comment type="similarity">
    <text evidence="1">Belongs to the peptidase S33 family.</text>
</comment>
<accession>A0AAJ0BKW2</accession>
<feature type="domain" description="Peptidase S33 tripeptidyl aminopeptidase-like C-terminal" evidence="5">
    <location>
        <begin position="399"/>
        <end position="500"/>
    </location>
</feature>
<evidence type="ECO:0000256" key="2">
    <source>
        <dbReference type="ARBA" id="ARBA00022801"/>
    </source>
</evidence>
<proteinExistence type="inferred from homology"/>
<evidence type="ECO:0000259" key="4">
    <source>
        <dbReference type="Pfam" id="PF00561"/>
    </source>
</evidence>
<protein>
    <recommendedName>
        <fullName evidence="8">TAP-like protein-domain-containing protein</fullName>
    </recommendedName>
</protein>
<evidence type="ECO:0000259" key="5">
    <source>
        <dbReference type="Pfam" id="PF08386"/>
    </source>
</evidence>
<dbReference type="GO" id="GO:0016787">
    <property type="term" value="F:hydrolase activity"/>
    <property type="evidence" value="ECO:0007669"/>
    <property type="project" value="UniProtKB-KW"/>
</dbReference>
<evidence type="ECO:0000313" key="6">
    <source>
        <dbReference type="EMBL" id="KAK1758989.1"/>
    </source>
</evidence>
<feature type="signal peptide" evidence="3">
    <location>
        <begin position="1"/>
        <end position="26"/>
    </location>
</feature>
<evidence type="ECO:0000256" key="1">
    <source>
        <dbReference type="ARBA" id="ARBA00010088"/>
    </source>
</evidence>
<dbReference type="InterPro" id="IPR029058">
    <property type="entry name" value="AB_hydrolase_fold"/>
</dbReference>
<dbReference type="Proteomes" id="UP001239445">
    <property type="component" value="Unassembled WGS sequence"/>
</dbReference>
<dbReference type="EMBL" id="MU839828">
    <property type="protein sequence ID" value="KAK1758989.1"/>
    <property type="molecule type" value="Genomic_DNA"/>
</dbReference>
<organism evidence="6 7">
    <name type="scientific">Echria macrotheca</name>
    <dbReference type="NCBI Taxonomy" id="438768"/>
    <lineage>
        <taxon>Eukaryota</taxon>
        <taxon>Fungi</taxon>
        <taxon>Dikarya</taxon>
        <taxon>Ascomycota</taxon>
        <taxon>Pezizomycotina</taxon>
        <taxon>Sordariomycetes</taxon>
        <taxon>Sordariomycetidae</taxon>
        <taxon>Sordariales</taxon>
        <taxon>Schizotheciaceae</taxon>
        <taxon>Echria</taxon>
    </lineage>
</organism>
<reference evidence="6" key="1">
    <citation type="submission" date="2023-06" db="EMBL/GenBank/DDBJ databases">
        <title>Genome-scale phylogeny and comparative genomics of the fungal order Sordariales.</title>
        <authorList>
            <consortium name="Lawrence Berkeley National Laboratory"/>
            <person name="Hensen N."/>
            <person name="Bonometti L."/>
            <person name="Westerberg I."/>
            <person name="Brannstrom I.O."/>
            <person name="Guillou S."/>
            <person name="Cros-Aarteil S."/>
            <person name="Calhoun S."/>
            <person name="Haridas S."/>
            <person name="Kuo A."/>
            <person name="Mondo S."/>
            <person name="Pangilinan J."/>
            <person name="Riley R."/>
            <person name="Labutti K."/>
            <person name="Andreopoulos B."/>
            <person name="Lipzen A."/>
            <person name="Chen C."/>
            <person name="Yanf M."/>
            <person name="Daum C."/>
            <person name="Ng V."/>
            <person name="Clum A."/>
            <person name="Steindorff A."/>
            <person name="Ohm R."/>
            <person name="Martin F."/>
            <person name="Silar P."/>
            <person name="Natvig D."/>
            <person name="Lalanne C."/>
            <person name="Gautier V."/>
            <person name="Ament-Velasquez S.L."/>
            <person name="Kruys A."/>
            <person name="Hutchinson M.I."/>
            <person name="Powell A.J."/>
            <person name="Barry K."/>
            <person name="Miller A.N."/>
            <person name="Grigoriev I.V."/>
            <person name="Debuchy R."/>
            <person name="Gladieux P."/>
            <person name="Thoren M.H."/>
            <person name="Johannesson H."/>
        </authorList>
    </citation>
    <scope>NUCLEOTIDE SEQUENCE</scope>
    <source>
        <strain evidence="6">PSN4</strain>
    </source>
</reference>
<name>A0AAJ0BKW2_9PEZI</name>
<dbReference type="Gene3D" id="3.40.50.1820">
    <property type="entry name" value="alpha/beta hydrolase"/>
    <property type="match status" value="1"/>
</dbReference>
<keyword evidence="3" id="KW-0732">Signal</keyword>
<dbReference type="AlphaFoldDB" id="A0AAJ0BKW2"/>
<sequence>MSSPARRSSLLLLLLILYQQIGRSFASKVQWTTCQPGEFTTNITIQCATLQVPLDYSSSSDKNDNNTNKMIDLHLVRIPALVQPSKGSIQLNFGGPGEPTRETAVALGPLLQVGTGTTIPFVCTKDAFTVGQILDEVGRSSLESDTAERRLWERARVDADICAQSGNGNETGPYIGTAYVARDMMRVAEALDEDGMLRYWGFSYGTTLGATLAAMFPDRIDRMVIDGVQNPHEYYHAQADFEEWTDSDAVFSYFFSSCLTAAPGRCALATLNKTAAQLEKDTWEFIESLRQAPIPAGSILIDMGAFKNFIIGELKFAGGWPDLSALLSVLVYGTPQEKVRVLEAIVDEASKTQQLGPSSFDVVASLWGIHCGDRTVRLGSFEAQQKDGVFSRLYKTSRLVGDVVTQITAHCAQWPWHARETYSGDFRIRTKNPILVASNLRDSHTPLKSALNVSAGFEGSGLLQVNGTGHATLNVPSVCGFLATVAYWVNGTLPKLGQVCQAPHPFDPYTWADVLTQVTGTNTTTSQKRALHPRWWR</sequence>
<dbReference type="Pfam" id="PF08386">
    <property type="entry name" value="Abhydrolase_4"/>
    <property type="match status" value="1"/>
</dbReference>
<feature type="chain" id="PRO_5042505900" description="TAP-like protein-domain-containing protein" evidence="3">
    <location>
        <begin position="27"/>
        <end position="537"/>
    </location>
</feature>
<dbReference type="PANTHER" id="PTHR43248:SF25">
    <property type="entry name" value="AB HYDROLASE-1 DOMAIN-CONTAINING PROTEIN-RELATED"/>
    <property type="match status" value="1"/>
</dbReference>
<gene>
    <name evidence="6" type="ORF">QBC47DRAFT_436436</name>
</gene>
<comment type="caution">
    <text evidence="6">The sequence shown here is derived from an EMBL/GenBank/DDBJ whole genome shotgun (WGS) entry which is preliminary data.</text>
</comment>
<dbReference type="PANTHER" id="PTHR43248">
    <property type="entry name" value="2-SUCCINYL-6-HYDROXY-2,4-CYCLOHEXADIENE-1-CARBOXYLATE SYNTHASE"/>
    <property type="match status" value="1"/>
</dbReference>
<feature type="domain" description="AB hydrolase-1" evidence="4">
    <location>
        <begin position="176"/>
        <end position="247"/>
    </location>
</feature>
<keyword evidence="7" id="KW-1185">Reference proteome</keyword>
<dbReference type="InterPro" id="IPR013595">
    <property type="entry name" value="Pept_S33_TAP-like_C"/>
</dbReference>
<evidence type="ECO:0000313" key="7">
    <source>
        <dbReference type="Proteomes" id="UP001239445"/>
    </source>
</evidence>
<evidence type="ECO:0008006" key="8">
    <source>
        <dbReference type="Google" id="ProtNLM"/>
    </source>
</evidence>